<dbReference type="InterPro" id="IPR010998">
    <property type="entry name" value="Integrase_recombinase_N"/>
</dbReference>
<reference evidence="6" key="2">
    <citation type="submission" date="2021-08" db="EMBL/GenBank/DDBJ databases">
        <authorList>
            <person name="Tani A."/>
            <person name="Ola A."/>
            <person name="Ogura Y."/>
            <person name="Katsura K."/>
            <person name="Hayashi T."/>
        </authorList>
    </citation>
    <scope>NUCLEOTIDE SEQUENCE</scope>
    <source>
        <strain evidence="6">NBRC 103626</strain>
    </source>
</reference>
<dbReference type="PANTHER" id="PTHR30629:SF2">
    <property type="entry name" value="PROPHAGE INTEGRASE INTS-RELATED"/>
    <property type="match status" value="1"/>
</dbReference>
<evidence type="ECO:0000256" key="1">
    <source>
        <dbReference type="ARBA" id="ARBA00008857"/>
    </source>
</evidence>
<dbReference type="Pfam" id="PF00589">
    <property type="entry name" value="Phage_integrase"/>
    <property type="match status" value="1"/>
</dbReference>
<evidence type="ECO:0000256" key="2">
    <source>
        <dbReference type="ARBA" id="ARBA00022908"/>
    </source>
</evidence>
<dbReference type="CDD" id="cd00801">
    <property type="entry name" value="INT_P4_C"/>
    <property type="match status" value="1"/>
</dbReference>
<dbReference type="RefSeq" id="WP_238302585.1">
    <property type="nucleotide sequence ID" value="NZ_BPQM01000044.1"/>
</dbReference>
<evidence type="ECO:0000313" key="6">
    <source>
        <dbReference type="EMBL" id="GJD78834.1"/>
    </source>
</evidence>
<reference evidence="6" key="1">
    <citation type="journal article" date="2016" name="Front. Microbiol.">
        <title>Genome Sequence of the Piezophilic, Mesophilic Sulfate-Reducing Bacterium Desulfovibrio indicus J2T.</title>
        <authorList>
            <person name="Cao J."/>
            <person name="Maignien L."/>
            <person name="Shao Z."/>
            <person name="Alain K."/>
            <person name="Jebbar M."/>
        </authorList>
    </citation>
    <scope>NUCLEOTIDE SEQUENCE</scope>
    <source>
        <strain evidence="6">NBRC 103626</strain>
    </source>
</reference>
<dbReference type="InterPro" id="IPR025166">
    <property type="entry name" value="Integrase_DNA_bind_dom"/>
</dbReference>
<organism evidence="6 7">
    <name type="scientific">Methylobacterium gregans</name>
    <dbReference type="NCBI Taxonomy" id="374424"/>
    <lineage>
        <taxon>Bacteria</taxon>
        <taxon>Pseudomonadati</taxon>
        <taxon>Pseudomonadota</taxon>
        <taxon>Alphaproteobacteria</taxon>
        <taxon>Hyphomicrobiales</taxon>
        <taxon>Methylobacteriaceae</taxon>
        <taxon>Methylobacterium</taxon>
    </lineage>
</organism>
<dbReference type="InterPro" id="IPR038488">
    <property type="entry name" value="Integrase_DNA-bd_sf"/>
</dbReference>
<dbReference type="Gene3D" id="1.10.443.10">
    <property type="entry name" value="Intergrase catalytic core"/>
    <property type="match status" value="1"/>
</dbReference>
<comment type="similarity">
    <text evidence="1">Belongs to the 'phage' integrase family.</text>
</comment>
<dbReference type="GO" id="GO:0006310">
    <property type="term" value="P:DNA recombination"/>
    <property type="evidence" value="ECO:0007669"/>
    <property type="project" value="UniProtKB-KW"/>
</dbReference>
<dbReference type="PANTHER" id="PTHR30629">
    <property type="entry name" value="PROPHAGE INTEGRASE"/>
    <property type="match status" value="1"/>
</dbReference>
<accession>A0AA37HNP6</accession>
<dbReference type="Proteomes" id="UP001055108">
    <property type="component" value="Unassembled WGS sequence"/>
</dbReference>
<keyword evidence="4" id="KW-0233">DNA recombination</keyword>
<dbReference type="GO" id="GO:0003677">
    <property type="term" value="F:DNA binding"/>
    <property type="evidence" value="ECO:0007669"/>
    <property type="project" value="UniProtKB-KW"/>
</dbReference>
<sequence length="398" mass="43580">MTRRAAQDNVLKLTKAAIAGISLAPGQSERVIWDSELRGFGYRLRGSRGFWVIRPPRAGGKSSLFTIGAADTIDLAGARRAAGEKLAKAALGENPALARREQRAQVAVTLRGTFERYVKDAQKRMRPSSLANLRTHINTHWQPLHGQPLASVTRSTVAARLREIIEESGPHAAVRARRMLSAVYVWAIGEGMTESNPVLGTNAPTDEVRRDRVLSMPELASIWQALPSGDFGAIVKLLILTGQRRDEVAQMRWDELDLDAGLWRLPLHRTKNKRAHTVSLSAAAILILRSVPVRVGRELVFGAGKGGFSGFSKSKVALDKRVPLAEPWRLHDLRRSAATGMAEIGVLPHVIEAALNHVSGHRAGVAGIYNRALYEAETRDALNRWATEIERNCTAVPA</sequence>
<dbReference type="InterPro" id="IPR002104">
    <property type="entry name" value="Integrase_catalytic"/>
</dbReference>
<keyword evidence="7" id="KW-1185">Reference proteome</keyword>
<evidence type="ECO:0000313" key="7">
    <source>
        <dbReference type="Proteomes" id="UP001055108"/>
    </source>
</evidence>
<dbReference type="Pfam" id="PF22022">
    <property type="entry name" value="Phage_int_M"/>
    <property type="match status" value="1"/>
</dbReference>
<evidence type="ECO:0000256" key="4">
    <source>
        <dbReference type="ARBA" id="ARBA00023172"/>
    </source>
</evidence>
<comment type="caution">
    <text evidence="6">The sequence shown here is derived from an EMBL/GenBank/DDBJ whole genome shotgun (WGS) entry which is preliminary data.</text>
</comment>
<dbReference type="Gene3D" id="3.30.160.390">
    <property type="entry name" value="Integrase, DNA-binding domain"/>
    <property type="match status" value="1"/>
</dbReference>
<evidence type="ECO:0000259" key="5">
    <source>
        <dbReference type="PROSITE" id="PS51898"/>
    </source>
</evidence>
<evidence type="ECO:0000256" key="3">
    <source>
        <dbReference type="ARBA" id="ARBA00023125"/>
    </source>
</evidence>
<keyword evidence="3" id="KW-0238">DNA-binding</keyword>
<dbReference type="SUPFAM" id="SSF56349">
    <property type="entry name" value="DNA breaking-rejoining enzymes"/>
    <property type="match status" value="1"/>
</dbReference>
<dbReference type="AlphaFoldDB" id="A0AA37HNP6"/>
<dbReference type="Pfam" id="PF13356">
    <property type="entry name" value="Arm-DNA-bind_3"/>
    <property type="match status" value="1"/>
</dbReference>
<feature type="domain" description="Tyr recombinase" evidence="5">
    <location>
        <begin position="209"/>
        <end position="383"/>
    </location>
</feature>
<dbReference type="EMBL" id="BPQM01000044">
    <property type="protein sequence ID" value="GJD78834.1"/>
    <property type="molecule type" value="Genomic_DNA"/>
</dbReference>
<dbReference type="InterPro" id="IPR011010">
    <property type="entry name" value="DNA_brk_join_enz"/>
</dbReference>
<keyword evidence="2" id="KW-0229">DNA integration</keyword>
<dbReference type="GO" id="GO:0015074">
    <property type="term" value="P:DNA integration"/>
    <property type="evidence" value="ECO:0007669"/>
    <property type="project" value="UniProtKB-KW"/>
</dbReference>
<dbReference type="PROSITE" id="PS51898">
    <property type="entry name" value="TYR_RECOMBINASE"/>
    <property type="match status" value="1"/>
</dbReference>
<dbReference type="InterPro" id="IPR013762">
    <property type="entry name" value="Integrase-like_cat_sf"/>
</dbReference>
<dbReference type="Gene3D" id="1.10.150.130">
    <property type="match status" value="1"/>
</dbReference>
<proteinExistence type="inferred from homology"/>
<dbReference type="InterPro" id="IPR050808">
    <property type="entry name" value="Phage_Integrase"/>
</dbReference>
<protein>
    <submittedName>
        <fullName evidence="6">Tyrosine recombinase XerC</fullName>
    </submittedName>
</protein>
<gene>
    <name evidence="6" type="primary">xerC_4</name>
    <name evidence="6" type="ORF">NBEOAGPD_2053</name>
</gene>
<dbReference type="InterPro" id="IPR053876">
    <property type="entry name" value="Phage_int_M"/>
</dbReference>
<name>A0AA37HNP6_9HYPH</name>